<feature type="compositionally biased region" description="Pro residues" evidence="8">
    <location>
        <begin position="410"/>
        <end position="424"/>
    </location>
</feature>
<protein>
    <recommendedName>
        <fullName evidence="1">non-specific serine/threonine protein kinase</fullName>
        <ecNumber evidence="1">2.7.11.1</ecNumber>
    </recommendedName>
</protein>
<evidence type="ECO:0000259" key="9">
    <source>
        <dbReference type="PROSITE" id="PS50011"/>
    </source>
</evidence>
<keyword evidence="11" id="KW-1185">Reference proteome</keyword>
<evidence type="ECO:0000256" key="2">
    <source>
        <dbReference type="ARBA" id="ARBA00022527"/>
    </source>
</evidence>
<proteinExistence type="predicted"/>
<dbReference type="PANTHER" id="PTHR43289">
    <property type="entry name" value="MITOGEN-ACTIVATED PROTEIN KINASE KINASE KINASE 20-RELATED"/>
    <property type="match status" value="1"/>
</dbReference>
<reference evidence="10" key="1">
    <citation type="journal article" date="2023" name="Int. J. Syst. Evol. Microbiol.">
        <title>Mesoterricola silvestris gen. nov., sp. nov., Mesoterricola sediminis sp. nov., Geothrix oryzae sp. nov., Geothrix edaphica sp. nov., Geothrix rubra sp. nov., and Geothrix limicola sp. nov., six novel members of Acidobacteriota isolated from soils.</title>
        <authorList>
            <person name="Itoh H."/>
            <person name="Sugisawa Y."/>
            <person name="Mise K."/>
            <person name="Xu Z."/>
            <person name="Kuniyasu M."/>
            <person name="Ushijima N."/>
            <person name="Kawano K."/>
            <person name="Kobayashi E."/>
            <person name="Shiratori Y."/>
            <person name="Masuda Y."/>
            <person name="Senoo K."/>
        </authorList>
    </citation>
    <scope>NUCLEOTIDE SEQUENCE</scope>
    <source>
        <strain evidence="10">W786</strain>
    </source>
</reference>
<dbReference type="EMBL" id="AP027081">
    <property type="protein sequence ID" value="BDU77849.1"/>
    <property type="molecule type" value="Genomic_DNA"/>
</dbReference>
<feature type="binding site" evidence="7">
    <location>
        <position position="46"/>
    </location>
    <ligand>
        <name>ATP</name>
        <dbReference type="ChEBI" id="CHEBI:30616"/>
    </ligand>
</feature>
<dbReference type="SUPFAM" id="SSF56112">
    <property type="entry name" value="Protein kinase-like (PK-like)"/>
    <property type="match status" value="1"/>
</dbReference>
<dbReference type="PANTHER" id="PTHR43289:SF6">
    <property type="entry name" value="SERINE_THREONINE-PROTEIN KINASE NEKL-3"/>
    <property type="match status" value="1"/>
</dbReference>
<dbReference type="CDD" id="cd14014">
    <property type="entry name" value="STKc_PknB_like"/>
    <property type="match status" value="1"/>
</dbReference>
<gene>
    <name evidence="10" type="ORF">METESE_28070</name>
</gene>
<feature type="domain" description="Protein kinase" evidence="9">
    <location>
        <begin position="17"/>
        <end position="283"/>
    </location>
</feature>
<sequence length="541" mass="56218">MGKTTPRTPMPTMIGKYEVIRSLGAGAMGEVFLAHQAAIGREVAIKTILPTVARGEEAEGRFRREAAAAGRLSHPNLVTVFDFDKDGDTLFLVMEYVKGDDLEALVRTRALAHAQFLEVLAQVCDGLEHAHRNGIIHRDIKPANVRVLRDGQRILAKVMDFGIARVEDSSLTATGIVMGTVSYMAPEYIRGGHATAQSDLFAVGVMLYECLTGRKPFAGDNTTTILFKIVSEPPPPIDLGELRGISPRIRAVLDRVLAKDPAARFQTADELAKALRACKDPSWTGTLDEATALISRHQAALAQDDGTVRMAPPPAAPATVAAPAPAGPTAQVAALPAPASPEGHAGRNAVLGALGLAAAGGIAWFTLRPAAAPATPPAPAALAPAGAAPAARPGPEPAGPAPSAKAEAAPAPPPAPARAVPPEPARAEAPRPAESPARRITGLLAADPRQAAAEAKAAVAQDPGNAELQGLYLAALYRGRNAWDFEKALVRAQGAGVTVARMISASAPFKAAMAEESRLQKTNPGAAVLPEEVLRKVLDAL</sequence>
<evidence type="ECO:0000256" key="3">
    <source>
        <dbReference type="ARBA" id="ARBA00022679"/>
    </source>
</evidence>
<dbReference type="InterPro" id="IPR017441">
    <property type="entry name" value="Protein_kinase_ATP_BS"/>
</dbReference>
<dbReference type="InterPro" id="IPR011009">
    <property type="entry name" value="Kinase-like_dom_sf"/>
</dbReference>
<feature type="region of interest" description="Disordered" evidence="8">
    <location>
        <begin position="374"/>
        <end position="437"/>
    </location>
</feature>
<evidence type="ECO:0000256" key="4">
    <source>
        <dbReference type="ARBA" id="ARBA00022741"/>
    </source>
</evidence>
<dbReference type="KEGG" id="msea:METESE_28070"/>
<dbReference type="GO" id="GO:0005524">
    <property type="term" value="F:ATP binding"/>
    <property type="evidence" value="ECO:0007669"/>
    <property type="project" value="UniProtKB-UniRule"/>
</dbReference>
<keyword evidence="5" id="KW-0418">Kinase</keyword>
<dbReference type="Gene3D" id="1.10.510.10">
    <property type="entry name" value="Transferase(Phosphotransferase) domain 1"/>
    <property type="match status" value="1"/>
</dbReference>
<evidence type="ECO:0000313" key="10">
    <source>
        <dbReference type="EMBL" id="BDU77849.1"/>
    </source>
</evidence>
<keyword evidence="2" id="KW-0723">Serine/threonine-protein kinase</keyword>
<keyword evidence="6 7" id="KW-0067">ATP-binding</keyword>
<dbReference type="Pfam" id="PF00069">
    <property type="entry name" value="Pkinase"/>
    <property type="match status" value="1"/>
</dbReference>
<dbReference type="EC" id="2.7.11.1" evidence="1"/>
<evidence type="ECO:0000256" key="1">
    <source>
        <dbReference type="ARBA" id="ARBA00012513"/>
    </source>
</evidence>
<name>A0AA48GX23_9BACT</name>
<dbReference type="SMART" id="SM00220">
    <property type="entry name" value="S_TKc"/>
    <property type="match status" value="1"/>
</dbReference>
<dbReference type="InterPro" id="IPR000719">
    <property type="entry name" value="Prot_kinase_dom"/>
</dbReference>
<dbReference type="GO" id="GO:0004674">
    <property type="term" value="F:protein serine/threonine kinase activity"/>
    <property type="evidence" value="ECO:0007669"/>
    <property type="project" value="UniProtKB-KW"/>
</dbReference>
<organism evidence="10 11">
    <name type="scientific">Mesoterricola sediminis</name>
    <dbReference type="NCBI Taxonomy" id="2927980"/>
    <lineage>
        <taxon>Bacteria</taxon>
        <taxon>Pseudomonadati</taxon>
        <taxon>Acidobacteriota</taxon>
        <taxon>Holophagae</taxon>
        <taxon>Holophagales</taxon>
        <taxon>Holophagaceae</taxon>
        <taxon>Mesoterricola</taxon>
    </lineage>
</organism>
<evidence type="ECO:0000313" key="11">
    <source>
        <dbReference type="Proteomes" id="UP001228113"/>
    </source>
</evidence>
<keyword evidence="4 7" id="KW-0547">Nucleotide-binding</keyword>
<dbReference type="Gene3D" id="3.30.200.20">
    <property type="entry name" value="Phosphorylase Kinase, domain 1"/>
    <property type="match status" value="1"/>
</dbReference>
<evidence type="ECO:0000256" key="7">
    <source>
        <dbReference type="PROSITE-ProRule" id="PRU10141"/>
    </source>
</evidence>
<dbReference type="Proteomes" id="UP001228113">
    <property type="component" value="Chromosome"/>
</dbReference>
<dbReference type="AlphaFoldDB" id="A0AA48GX23"/>
<evidence type="ECO:0000256" key="8">
    <source>
        <dbReference type="SAM" id="MobiDB-lite"/>
    </source>
</evidence>
<feature type="compositionally biased region" description="Low complexity" evidence="8">
    <location>
        <begin position="380"/>
        <end position="391"/>
    </location>
</feature>
<keyword evidence="3" id="KW-0808">Transferase</keyword>
<dbReference type="PROSITE" id="PS50011">
    <property type="entry name" value="PROTEIN_KINASE_DOM"/>
    <property type="match status" value="1"/>
</dbReference>
<accession>A0AA48GX23</accession>
<dbReference type="FunFam" id="1.10.510.10:FF:000021">
    <property type="entry name" value="Serine/threonine protein kinase"/>
    <property type="match status" value="1"/>
</dbReference>
<evidence type="ECO:0000256" key="6">
    <source>
        <dbReference type="ARBA" id="ARBA00022840"/>
    </source>
</evidence>
<dbReference type="PROSITE" id="PS00107">
    <property type="entry name" value="PROTEIN_KINASE_ATP"/>
    <property type="match status" value="1"/>
</dbReference>
<evidence type="ECO:0000256" key="5">
    <source>
        <dbReference type="ARBA" id="ARBA00022777"/>
    </source>
</evidence>